<dbReference type="OMA" id="EITHIFW"/>
<dbReference type="KEGG" id="tan:TA02615"/>
<evidence type="ECO:0000313" key="2">
    <source>
        <dbReference type="Proteomes" id="UP000001950"/>
    </source>
</evidence>
<gene>
    <name evidence="1" type="ORF">TA02615</name>
</gene>
<dbReference type="EMBL" id="CR940352">
    <property type="protein sequence ID" value="CAI75275.1"/>
    <property type="molecule type" value="Genomic_DNA"/>
</dbReference>
<accession>Q4UD26</accession>
<dbReference type="Gene3D" id="1.20.5.2050">
    <property type="match status" value="1"/>
</dbReference>
<keyword evidence="2" id="KW-1185">Reference proteome</keyword>
<dbReference type="Proteomes" id="UP000001950">
    <property type="component" value="Chromosome 3"/>
</dbReference>
<dbReference type="FunCoup" id="Q4UD26">
    <property type="interactions" value="28"/>
</dbReference>
<dbReference type="GeneID" id="3865124"/>
<sequence>MFGILFKTSNRNLINLYGISQKLIFNYSNLNKFAFSHNFLKYSTINNGIDFKSHVYTNFIPKNVNNKEYKYLFLQKKYFAGRQRGLKRRKSKKEPRRIQVALGRRLELFWPKKRRKVRIRLVQNSRGNLIYDPVLKKFLVFYYKQGTQVFRGFRARGAKYELGRSKALSFARQMADYYVRRYTNIKDKFKLGDSADNFKEPGATSNMYLNDDHIINYNLKLQPDCNLSGVRGIFFDNKTSSWVVKFNEFGVRKYKFFSTNEFGFQDSYKNAVDFLRFQLYKNHQFLHRRHRTRKNRPILK</sequence>
<dbReference type="eggNOG" id="ENOG502SQMZ">
    <property type="taxonomic scope" value="Eukaryota"/>
</dbReference>
<dbReference type="OrthoDB" id="405976at2759"/>
<name>Q4UD26_THEAN</name>
<evidence type="ECO:0000313" key="1">
    <source>
        <dbReference type="EMBL" id="CAI75275.1"/>
    </source>
</evidence>
<dbReference type="AlphaFoldDB" id="Q4UD26"/>
<dbReference type="VEuPathDB" id="PiroplasmaDB:TA02615"/>
<dbReference type="RefSeq" id="XP_954751.1">
    <property type="nucleotide sequence ID" value="XM_949658.1"/>
</dbReference>
<protein>
    <submittedName>
        <fullName evidence="1">Uncharacterized protein</fullName>
    </submittedName>
</protein>
<organism evidence="1 2">
    <name type="scientific">Theileria annulata</name>
    <dbReference type="NCBI Taxonomy" id="5874"/>
    <lineage>
        <taxon>Eukaryota</taxon>
        <taxon>Sar</taxon>
        <taxon>Alveolata</taxon>
        <taxon>Apicomplexa</taxon>
        <taxon>Aconoidasida</taxon>
        <taxon>Piroplasmida</taxon>
        <taxon>Theileriidae</taxon>
        <taxon>Theileria</taxon>
    </lineage>
</organism>
<reference evidence="1 2" key="1">
    <citation type="journal article" date="2005" name="Science">
        <title>Genome of the host-cell transforming parasite Theileria annulata compared with T. parva.</title>
        <authorList>
            <person name="Pain A."/>
            <person name="Renauld H."/>
            <person name="Berriman M."/>
            <person name="Murphy L."/>
            <person name="Yeats C.A."/>
            <person name="Weir W."/>
            <person name="Kerhornou A."/>
            <person name="Aslett M."/>
            <person name="Bishop R."/>
            <person name="Bouchier C."/>
            <person name="Cochet M."/>
            <person name="Coulson R.M.R."/>
            <person name="Cronin A."/>
            <person name="de Villiers E.P."/>
            <person name="Fraser A."/>
            <person name="Fosker N."/>
            <person name="Gardner M."/>
            <person name="Goble A."/>
            <person name="Griffiths-Jones S."/>
            <person name="Harris D.E."/>
            <person name="Katzer F."/>
            <person name="Larke N."/>
            <person name="Lord A."/>
            <person name="Maser P."/>
            <person name="McKellar S."/>
            <person name="Mooney P."/>
            <person name="Morton F."/>
            <person name="Nene V."/>
            <person name="O'Neil S."/>
            <person name="Price C."/>
            <person name="Quail M.A."/>
            <person name="Rabbinowitsch E."/>
            <person name="Rawlings N.D."/>
            <person name="Rutter S."/>
            <person name="Saunders D."/>
            <person name="Seeger K."/>
            <person name="Shah T."/>
            <person name="Squares R."/>
            <person name="Squares S."/>
            <person name="Tivey A."/>
            <person name="Walker A.R."/>
            <person name="Woodward J."/>
            <person name="Dobbelaere D.A.E."/>
            <person name="Langsley G."/>
            <person name="Rajandream M.A."/>
            <person name="McKeever D."/>
            <person name="Shiels B."/>
            <person name="Tait A."/>
            <person name="Barrell B.G."/>
            <person name="Hall N."/>
        </authorList>
    </citation>
    <scope>NUCLEOTIDE SEQUENCE [LARGE SCALE GENOMIC DNA]</scope>
    <source>
        <strain evidence="2">Ankara</strain>
    </source>
</reference>
<proteinExistence type="predicted"/>
<dbReference type="InParanoid" id="Q4UD26"/>